<evidence type="ECO:0000313" key="10">
    <source>
        <dbReference type="EMBL" id="OJA12605.1"/>
    </source>
</evidence>
<dbReference type="PROSITE" id="PS00331">
    <property type="entry name" value="MALIC_ENZYMES"/>
    <property type="match status" value="1"/>
</dbReference>
<feature type="domain" description="Malic enzyme NAD-binding" evidence="8">
    <location>
        <begin position="468"/>
        <end position="722"/>
    </location>
</feature>
<dbReference type="InterPro" id="IPR037062">
    <property type="entry name" value="Malic_N_dom_sf"/>
</dbReference>
<evidence type="ECO:0000313" key="11">
    <source>
        <dbReference type="Proteomes" id="UP000183567"/>
    </source>
</evidence>
<dbReference type="SMART" id="SM01274">
    <property type="entry name" value="malic"/>
    <property type="match status" value="1"/>
</dbReference>
<organism evidence="10 11">
    <name type="scientific">Rhizopogon vesiculosus</name>
    <dbReference type="NCBI Taxonomy" id="180088"/>
    <lineage>
        <taxon>Eukaryota</taxon>
        <taxon>Fungi</taxon>
        <taxon>Dikarya</taxon>
        <taxon>Basidiomycota</taxon>
        <taxon>Agaricomycotina</taxon>
        <taxon>Agaricomycetes</taxon>
        <taxon>Agaricomycetidae</taxon>
        <taxon>Boletales</taxon>
        <taxon>Suillineae</taxon>
        <taxon>Rhizopogonaceae</taxon>
        <taxon>Rhizopogon</taxon>
    </lineage>
</organism>
<dbReference type="SUPFAM" id="SSF47113">
    <property type="entry name" value="Histone-fold"/>
    <property type="match status" value="1"/>
</dbReference>
<evidence type="ECO:0000256" key="4">
    <source>
        <dbReference type="ARBA" id="ARBA00022723"/>
    </source>
</evidence>
<dbReference type="GO" id="GO:0051287">
    <property type="term" value="F:NAD binding"/>
    <property type="evidence" value="ECO:0007669"/>
    <property type="project" value="InterPro"/>
</dbReference>
<dbReference type="InterPro" id="IPR001891">
    <property type="entry name" value="Malic_OxRdtase"/>
</dbReference>
<comment type="similarity">
    <text evidence="3 6">Belongs to the malic enzymes family.</text>
</comment>
<dbReference type="GO" id="GO:0046982">
    <property type="term" value="F:protein heterodimerization activity"/>
    <property type="evidence" value="ECO:0007669"/>
    <property type="project" value="InterPro"/>
</dbReference>
<dbReference type="Pfam" id="PF00808">
    <property type="entry name" value="CBFD_NFYB_HMF"/>
    <property type="match status" value="1"/>
</dbReference>
<dbReference type="Pfam" id="PF03949">
    <property type="entry name" value="Malic_M"/>
    <property type="match status" value="1"/>
</dbReference>
<evidence type="ECO:0000256" key="5">
    <source>
        <dbReference type="ARBA" id="ARBA00023002"/>
    </source>
</evidence>
<keyword evidence="5 6" id="KW-0560">Oxidoreductase</keyword>
<feature type="domain" description="Malic enzyme N-terminal" evidence="9">
    <location>
        <begin position="305"/>
        <end position="458"/>
    </location>
</feature>
<dbReference type="InterPro" id="IPR015884">
    <property type="entry name" value="Malic_enzyme_CS"/>
</dbReference>
<dbReference type="EMBL" id="LVVM01004575">
    <property type="protein sequence ID" value="OJA12605.1"/>
    <property type="molecule type" value="Genomic_DNA"/>
</dbReference>
<feature type="compositionally biased region" description="Acidic residues" evidence="7">
    <location>
        <begin position="24"/>
        <end position="34"/>
    </location>
</feature>
<dbReference type="InterPro" id="IPR036291">
    <property type="entry name" value="NAD(P)-bd_dom_sf"/>
</dbReference>
<protein>
    <recommendedName>
        <fullName evidence="6">Malic enzyme</fullName>
    </recommendedName>
</protein>
<comment type="cofactor">
    <cofactor evidence="2">
        <name>Mg(2+)</name>
        <dbReference type="ChEBI" id="CHEBI:18420"/>
    </cofactor>
</comment>
<name>A0A1J8PUM7_9AGAM</name>
<dbReference type="Gene3D" id="3.40.50.720">
    <property type="entry name" value="NAD(P)-binding Rossmann-like Domain"/>
    <property type="match status" value="1"/>
</dbReference>
<feature type="region of interest" description="Disordered" evidence="7">
    <location>
        <begin position="1"/>
        <end position="55"/>
    </location>
</feature>
<dbReference type="InterPro" id="IPR003958">
    <property type="entry name" value="CBFA_NFYB_domain"/>
</dbReference>
<dbReference type="SUPFAM" id="SSF53223">
    <property type="entry name" value="Aminoacid dehydrogenase-like, N-terminal domain"/>
    <property type="match status" value="1"/>
</dbReference>
<dbReference type="CDD" id="cd23645">
    <property type="entry name" value="HFD_Dpb3-like"/>
    <property type="match status" value="1"/>
</dbReference>
<dbReference type="GO" id="GO:0046872">
    <property type="term" value="F:metal ion binding"/>
    <property type="evidence" value="ECO:0007669"/>
    <property type="project" value="UniProtKB-KW"/>
</dbReference>
<dbReference type="SUPFAM" id="SSF51735">
    <property type="entry name" value="NAD(P)-binding Rossmann-fold domains"/>
    <property type="match status" value="1"/>
</dbReference>
<dbReference type="PANTHER" id="PTHR23406">
    <property type="entry name" value="MALIC ENZYME-RELATED"/>
    <property type="match status" value="1"/>
</dbReference>
<dbReference type="FunFam" id="3.40.50.720:FF:000182">
    <property type="entry name" value="NAD-dependent malic enzyme"/>
    <property type="match status" value="1"/>
</dbReference>
<evidence type="ECO:0000259" key="8">
    <source>
        <dbReference type="SMART" id="SM00919"/>
    </source>
</evidence>
<comment type="cofactor">
    <cofactor evidence="1">
        <name>Mn(2+)</name>
        <dbReference type="ChEBI" id="CHEBI:29035"/>
    </cofactor>
</comment>
<dbReference type="InterPro" id="IPR009072">
    <property type="entry name" value="Histone-fold"/>
</dbReference>
<evidence type="ECO:0000259" key="9">
    <source>
        <dbReference type="SMART" id="SM01274"/>
    </source>
</evidence>
<gene>
    <name evidence="10" type="ORF">AZE42_09343</name>
</gene>
<dbReference type="GO" id="GO:0003677">
    <property type="term" value="F:DNA binding"/>
    <property type="evidence" value="ECO:0007669"/>
    <property type="project" value="InterPro"/>
</dbReference>
<keyword evidence="4 6" id="KW-0479">Metal-binding</keyword>
<dbReference type="InterPro" id="IPR012301">
    <property type="entry name" value="Malic_N_dom"/>
</dbReference>
<dbReference type="STRING" id="180088.A0A1J8PUM7"/>
<accession>A0A1J8PUM7</accession>
<evidence type="ECO:0000256" key="3">
    <source>
        <dbReference type="ARBA" id="ARBA00008785"/>
    </source>
</evidence>
<dbReference type="NCBIfam" id="NF010052">
    <property type="entry name" value="PRK13529.1"/>
    <property type="match status" value="1"/>
</dbReference>
<evidence type="ECO:0000256" key="1">
    <source>
        <dbReference type="ARBA" id="ARBA00001936"/>
    </source>
</evidence>
<sequence length="751" mass="83604">MPASEAQAQEDDLRSTEGTQGVDVADEATPDEMDTGAQTKKRKDKEPAQRERELGKSLLPFSRVQKIIKADKVRVKGLYSRDIQSHLAFQELPIIARDATFLISLATEEFIRRLSEACQKLAEREKRTTVQQKDVASVVRRAEEFMFLEEIISFQRTEPPQKRKPKALQNVESQGESTMLDRFVTRAEESQDLDNPPPAEIVMDEDGAICFYHCLLLWIAPQSCDSPSTSSLYLKLYKMAIVLTPYWSPEEGIQKLKLEAQAKALAAPGLAPPAFSLKVQLDRTLLQLRSKSSPIEKYSFLAQLKETDVEAFYRLCLENMSFISLKDKGRIGSILRNWPLAKDARISVVTDGSRILGLGDLGANGMPIAVGKLSLYVAGAGIRPSSTLPITLDLGTNNSSNLSDPMYLGLRQRRPSQEEYDAFMDEFIAEMKRVYPKVLVQFEDFSSDNAFSYLTRFRNSLPLFNDDVQGTGAVVLAGLLSAARLVPIPRNEHRILLFGAGSASVGVAKQLMSFFTLAGMNEEEARHQIWLVDSKGLVYVGREGIVEYKMYFARKHYTGLPMKDLSEIVQYVKPTMLLGLSTIAGAFTPEVIRLMSQNTPRPIIFPLSNPVHLSECTFADALTHSNGTAIFASGSPFGREVIGGVRREAGQGNNMYIFPGLGLGALLCRAKRVTDSMVEASALGLAGSLSWDERALELVYPRIERLREISANIAVKVIREAQKVGVDNSTDLKRMNDARLLEFVKRKMWNP</sequence>
<dbReference type="InterPro" id="IPR012302">
    <property type="entry name" value="Malic_NAD-bd"/>
</dbReference>
<dbReference type="SMART" id="SM00919">
    <property type="entry name" value="Malic_M"/>
    <property type="match status" value="1"/>
</dbReference>
<dbReference type="GO" id="GO:0004471">
    <property type="term" value="F:malate dehydrogenase (decarboxylating) (NAD+) activity"/>
    <property type="evidence" value="ECO:0007669"/>
    <property type="project" value="TreeGrafter"/>
</dbReference>
<evidence type="ECO:0000256" key="7">
    <source>
        <dbReference type="SAM" id="MobiDB-lite"/>
    </source>
</evidence>
<keyword evidence="11" id="KW-1185">Reference proteome</keyword>
<evidence type="ECO:0000256" key="2">
    <source>
        <dbReference type="ARBA" id="ARBA00001946"/>
    </source>
</evidence>
<dbReference type="Pfam" id="PF00390">
    <property type="entry name" value="malic"/>
    <property type="match status" value="1"/>
</dbReference>
<comment type="caution">
    <text evidence="10">The sequence shown here is derived from an EMBL/GenBank/DDBJ whole genome shotgun (WGS) entry which is preliminary data.</text>
</comment>
<dbReference type="CDD" id="cd05312">
    <property type="entry name" value="NAD_bind_1_malic_enz"/>
    <property type="match status" value="1"/>
</dbReference>
<dbReference type="InterPro" id="IPR046346">
    <property type="entry name" value="Aminoacid_DH-like_N_sf"/>
</dbReference>
<feature type="compositionally biased region" description="Basic and acidic residues" evidence="7">
    <location>
        <begin position="44"/>
        <end position="55"/>
    </location>
</feature>
<dbReference type="OrthoDB" id="5365701at2759"/>
<dbReference type="GO" id="GO:0006108">
    <property type="term" value="P:malate metabolic process"/>
    <property type="evidence" value="ECO:0007669"/>
    <property type="project" value="TreeGrafter"/>
</dbReference>
<dbReference type="Gene3D" id="1.20.1370.30">
    <property type="match status" value="1"/>
</dbReference>
<dbReference type="GO" id="GO:0005739">
    <property type="term" value="C:mitochondrion"/>
    <property type="evidence" value="ECO:0007669"/>
    <property type="project" value="TreeGrafter"/>
</dbReference>
<dbReference type="PRINTS" id="PR00072">
    <property type="entry name" value="MALOXRDTASE"/>
</dbReference>
<proteinExistence type="inferred from homology"/>
<dbReference type="Gene3D" id="3.40.50.10380">
    <property type="entry name" value="Malic enzyme, N-terminal domain"/>
    <property type="match status" value="1"/>
</dbReference>
<evidence type="ECO:0000256" key="6">
    <source>
        <dbReference type="RuleBase" id="RU003426"/>
    </source>
</evidence>
<dbReference type="Proteomes" id="UP000183567">
    <property type="component" value="Unassembled WGS sequence"/>
</dbReference>
<reference evidence="10 11" key="1">
    <citation type="submission" date="2016-03" db="EMBL/GenBank/DDBJ databases">
        <title>Comparative genomics of the ectomycorrhizal sister species Rhizopogon vinicolor and Rhizopogon vesiculosus (Basidiomycota: Boletales) reveals a divergence of the mating type B locus.</title>
        <authorList>
            <person name="Mujic A.B."/>
            <person name="Kuo A."/>
            <person name="Tritt A."/>
            <person name="Lipzen A."/>
            <person name="Chen C."/>
            <person name="Johnson J."/>
            <person name="Sharma A."/>
            <person name="Barry K."/>
            <person name="Grigoriev I.V."/>
            <person name="Spatafora J.W."/>
        </authorList>
    </citation>
    <scope>NUCLEOTIDE SEQUENCE [LARGE SCALE GENOMIC DNA]</scope>
    <source>
        <strain evidence="10 11">AM-OR11-056</strain>
    </source>
</reference>
<dbReference type="Gene3D" id="1.10.20.10">
    <property type="entry name" value="Histone, subunit A"/>
    <property type="match status" value="1"/>
</dbReference>
<dbReference type="PANTHER" id="PTHR23406:SF32">
    <property type="entry name" value="NADP-DEPENDENT MALIC ENZYME"/>
    <property type="match status" value="1"/>
</dbReference>
<dbReference type="AlphaFoldDB" id="A0A1J8PUM7"/>